<evidence type="ECO:0000313" key="1">
    <source>
        <dbReference type="EMBL" id="CAK9040578.1"/>
    </source>
</evidence>
<evidence type="ECO:0000313" key="2">
    <source>
        <dbReference type="Proteomes" id="UP001642484"/>
    </source>
</evidence>
<organism evidence="1 2">
    <name type="scientific">Durusdinium trenchii</name>
    <dbReference type="NCBI Taxonomy" id="1381693"/>
    <lineage>
        <taxon>Eukaryota</taxon>
        <taxon>Sar</taxon>
        <taxon>Alveolata</taxon>
        <taxon>Dinophyceae</taxon>
        <taxon>Suessiales</taxon>
        <taxon>Symbiodiniaceae</taxon>
        <taxon>Durusdinium</taxon>
    </lineage>
</organism>
<accession>A0ABP0LPH6</accession>
<dbReference type="Proteomes" id="UP001642484">
    <property type="component" value="Unassembled WGS sequence"/>
</dbReference>
<proteinExistence type="predicted"/>
<dbReference type="PROSITE" id="PS51257">
    <property type="entry name" value="PROKAR_LIPOPROTEIN"/>
    <property type="match status" value="1"/>
</dbReference>
<gene>
    <name evidence="1" type="ORF">CCMP2556_LOCUS21850</name>
</gene>
<reference evidence="1 2" key="1">
    <citation type="submission" date="2024-02" db="EMBL/GenBank/DDBJ databases">
        <authorList>
            <person name="Chen Y."/>
            <person name="Shah S."/>
            <person name="Dougan E. K."/>
            <person name="Thang M."/>
            <person name="Chan C."/>
        </authorList>
    </citation>
    <scope>NUCLEOTIDE SEQUENCE [LARGE SCALE GENOMIC DNA]</scope>
</reference>
<comment type="caution">
    <text evidence="1">The sequence shown here is derived from an EMBL/GenBank/DDBJ whole genome shotgun (WGS) entry which is preliminary data.</text>
</comment>
<dbReference type="EMBL" id="CAXAMN010013336">
    <property type="protein sequence ID" value="CAK9040578.1"/>
    <property type="molecule type" value="Genomic_DNA"/>
</dbReference>
<keyword evidence="2" id="KW-1185">Reference proteome</keyword>
<name>A0ABP0LPH6_9DINO</name>
<protein>
    <submittedName>
        <fullName evidence="1">Uncharacterized protein</fullName>
    </submittedName>
</protein>
<sequence length="127" mass="13953">MPRSSRNSGLVVLVCFLFGGCTFVNTGLSRPISTARGHTQFWPMGHKQDMRTGLVQLPQQAMSLGQSLSASCLGPTLLGLWRSEYGVSYGYGSAVEPTLHVHFLSRFRFMKGNLLCKRLGNIVECAE</sequence>